<sequence>MAQNFRFRGSVALVTGAASGIGAALVIALTARGCAVAMVDRDAAGLDAVEGIVEPHGVAVSKHVADLTDAEAIRALPRAVEAEFGRLNLLVNNAGVALGGRFADVHPDDVDWLLDINLRAVMRVTHAFLPMLAREPLAQIVNMSSLFGLIAPPGQAAYAASKFAVRGFSEALRHEYAGTGLGVTVVHPGGVDTPIARSARGPRPEGDAATVEATRLAFEKARADFQSFLKLSPDFTARKVLDAVEQREARVVIGKDARYASLIQRLLPVDYWRLIQRLSRAAN</sequence>
<evidence type="ECO:0000256" key="1">
    <source>
        <dbReference type="ARBA" id="ARBA00006484"/>
    </source>
</evidence>
<dbReference type="InterPro" id="IPR020904">
    <property type="entry name" value="Sc_DH/Rdtase_CS"/>
</dbReference>
<dbReference type="PROSITE" id="PS00061">
    <property type="entry name" value="ADH_SHORT"/>
    <property type="match status" value="1"/>
</dbReference>
<dbReference type="InterPro" id="IPR002347">
    <property type="entry name" value="SDR_fam"/>
</dbReference>
<name>A0A509E7G9_9HYPH</name>
<accession>A0A509E7G9</accession>
<dbReference type="SUPFAM" id="SSF51735">
    <property type="entry name" value="NAD(P)-binding Rossmann-fold domains"/>
    <property type="match status" value="1"/>
</dbReference>
<dbReference type="EMBL" id="CABFPH010000005">
    <property type="protein sequence ID" value="VUD70062.1"/>
    <property type="molecule type" value="Genomic_DNA"/>
</dbReference>
<keyword evidence="6" id="KW-1185">Reference proteome</keyword>
<proteinExistence type="inferred from homology"/>
<evidence type="ECO:0000313" key="6">
    <source>
        <dbReference type="Proteomes" id="UP000410984"/>
    </source>
</evidence>
<protein>
    <submittedName>
        <fullName evidence="5">Oxidoreductase SadH</fullName>
        <ecNumber evidence="5">1.-.-.-</ecNumber>
    </submittedName>
</protein>
<gene>
    <name evidence="5" type="primary">sadH_1</name>
    <name evidence="5" type="ORF">MET9862_00624</name>
</gene>
<dbReference type="PRINTS" id="PR00081">
    <property type="entry name" value="GDHRDH"/>
</dbReference>
<organism evidence="5 6">
    <name type="scientific">Methylobacterium symbioticum</name>
    <dbReference type="NCBI Taxonomy" id="2584084"/>
    <lineage>
        <taxon>Bacteria</taxon>
        <taxon>Pseudomonadati</taxon>
        <taxon>Pseudomonadota</taxon>
        <taxon>Alphaproteobacteria</taxon>
        <taxon>Hyphomicrobiales</taxon>
        <taxon>Methylobacteriaceae</taxon>
        <taxon>Methylobacterium</taxon>
    </lineage>
</organism>
<dbReference type="Gene3D" id="3.40.50.720">
    <property type="entry name" value="NAD(P)-binding Rossmann-like Domain"/>
    <property type="match status" value="1"/>
</dbReference>
<evidence type="ECO:0000313" key="5">
    <source>
        <dbReference type="EMBL" id="VUD70062.1"/>
    </source>
</evidence>
<dbReference type="CDD" id="cd05233">
    <property type="entry name" value="SDR_c"/>
    <property type="match status" value="1"/>
</dbReference>
<keyword evidence="2 5" id="KW-0560">Oxidoreductase</keyword>
<dbReference type="InterPro" id="IPR057326">
    <property type="entry name" value="KR_dom"/>
</dbReference>
<dbReference type="Pfam" id="PF00106">
    <property type="entry name" value="adh_short"/>
    <property type="match status" value="1"/>
</dbReference>
<dbReference type="GO" id="GO:0016020">
    <property type="term" value="C:membrane"/>
    <property type="evidence" value="ECO:0007669"/>
    <property type="project" value="TreeGrafter"/>
</dbReference>
<dbReference type="GO" id="GO:0016491">
    <property type="term" value="F:oxidoreductase activity"/>
    <property type="evidence" value="ECO:0007669"/>
    <property type="project" value="UniProtKB-KW"/>
</dbReference>
<dbReference type="PANTHER" id="PTHR44196:SF1">
    <property type="entry name" value="DEHYDROGENASE_REDUCTASE SDR FAMILY MEMBER 7B"/>
    <property type="match status" value="1"/>
</dbReference>
<dbReference type="PRINTS" id="PR00080">
    <property type="entry name" value="SDRFAMILY"/>
</dbReference>
<evidence type="ECO:0000256" key="2">
    <source>
        <dbReference type="ARBA" id="ARBA00023002"/>
    </source>
</evidence>
<dbReference type="SMART" id="SM00822">
    <property type="entry name" value="PKS_KR"/>
    <property type="match status" value="1"/>
</dbReference>
<feature type="domain" description="Ketoreductase" evidence="4">
    <location>
        <begin position="10"/>
        <end position="194"/>
    </location>
</feature>
<comment type="similarity">
    <text evidence="1 3">Belongs to the short-chain dehydrogenases/reductases (SDR) family.</text>
</comment>
<dbReference type="PANTHER" id="PTHR44196">
    <property type="entry name" value="DEHYDROGENASE/REDUCTASE SDR FAMILY MEMBER 7B"/>
    <property type="match status" value="1"/>
</dbReference>
<dbReference type="RefSeq" id="WP_142581659.1">
    <property type="nucleotide sequence ID" value="NZ_CABFPH010000005.1"/>
</dbReference>
<dbReference type="AlphaFoldDB" id="A0A509E7G9"/>
<dbReference type="InterPro" id="IPR036291">
    <property type="entry name" value="NAD(P)-bd_dom_sf"/>
</dbReference>
<dbReference type="Proteomes" id="UP000410984">
    <property type="component" value="Unassembled WGS sequence"/>
</dbReference>
<reference evidence="5 6" key="1">
    <citation type="submission" date="2019-06" db="EMBL/GenBank/DDBJ databases">
        <authorList>
            <person name="Rodrigo-Torres L."/>
            <person name="Arahal R. D."/>
            <person name="Lucena T."/>
        </authorList>
    </citation>
    <scope>NUCLEOTIDE SEQUENCE [LARGE SCALE GENOMIC DNA]</scope>
    <source>
        <strain evidence="5 6">SB0023/3</strain>
    </source>
</reference>
<dbReference type="EC" id="1.-.-.-" evidence="5"/>
<evidence type="ECO:0000259" key="4">
    <source>
        <dbReference type="SMART" id="SM00822"/>
    </source>
</evidence>
<evidence type="ECO:0000256" key="3">
    <source>
        <dbReference type="RuleBase" id="RU000363"/>
    </source>
</evidence>
<dbReference type="OrthoDB" id="9793825at2"/>